<dbReference type="AlphaFoldDB" id="A0A261G297"/>
<name>A0A261G297_9BIFI</name>
<sequence>MAPSGGFILREVHNEHRAPHCEGLAALCDTNNPSLRRHDNNRENATDHYKIRSTAHRQHLDRHSSLHAKRLFTILTSGRIIGSKAAPYRYNSDNEEPRKTSIAQVCNRPILLSFSSLTLFIAPSFNGLAWRYSKRDRAR</sequence>
<accession>A0A261G297</accession>
<comment type="caution">
    <text evidence="1">The sequence shown here is derived from an EMBL/GenBank/DDBJ whole genome shotgun (WGS) entry which is preliminary data.</text>
</comment>
<evidence type="ECO:0000313" key="1">
    <source>
        <dbReference type="EMBL" id="OZG65559.1"/>
    </source>
</evidence>
<protein>
    <submittedName>
        <fullName evidence="1">Uncharacterized protein</fullName>
    </submittedName>
</protein>
<dbReference type="Proteomes" id="UP000216451">
    <property type="component" value="Unassembled WGS sequence"/>
</dbReference>
<organism evidence="1 2">
    <name type="scientific">Bifidobacterium aquikefiri</name>
    <dbReference type="NCBI Taxonomy" id="1653207"/>
    <lineage>
        <taxon>Bacteria</taxon>
        <taxon>Bacillati</taxon>
        <taxon>Actinomycetota</taxon>
        <taxon>Actinomycetes</taxon>
        <taxon>Bifidobacteriales</taxon>
        <taxon>Bifidobacteriaceae</taxon>
        <taxon>Bifidobacterium</taxon>
    </lineage>
</organism>
<evidence type="ECO:0000313" key="2">
    <source>
        <dbReference type="Proteomes" id="UP000216451"/>
    </source>
</evidence>
<gene>
    <name evidence="1" type="ORF">BAQU_1742</name>
</gene>
<keyword evidence="2" id="KW-1185">Reference proteome</keyword>
<dbReference type="EMBL" id="MWXA01000008">
    <property type="protein sequence ID" value="OZG65559.1"/>
    <property type="molecule type" value="Genomic_DNA"/>
</dbReference>
<proteinExistence type="predicted"/>
<reference evidence="1 2" key="1">
    <citation type="journal article" date="2017" name="BMC Genomics">
        <title>Comparative genomic and phylogenomic analyses of the Bifidobacteriaceae family.</title>
        <authorList>
            <person name="Lugli G.A."/>
            <person name="Milani C."/>
            <person name="Turroni F."/>
            <person name="Duranti S."/>
            <person name="Mancabelli L."/>
            <person name="Mangifesta M."/>
            <person name="Ferrario C."/>
            <person name="Modesto M."/>
            <person name="Mattarelli P."/>
            <person name="Jiri K."/>
            <person name="van Sinderen D."/>
            <person name="Ventura M."/>
        </authorList>
    </citation>
    <scope>NUCLEOTIDE SEQUENCE [LARGE SCALE GENOMIC DNA]</scope>
    <source>
        <strain evidence="1 2">LMG 28769</strain>
    </source>
</reference>